<sequence length="385" mass="43507">MDLKQLLISFSVLWVSYSVFAQDNYNKGYIITLKQDTVQGLINLRTDKINAACCMFKSDMDASPVIYYPGDIQEYHFVNDGKLYVSRSVELSHGSTVQLFLECLFQGMKNLYYYESEDNKEFYFIESHDRLVKLDAPLIENTQSDGRTFKKEVNRYIPTLHYVFRDCFGIQDKIDRAPFTHKGMVDLVKAYHGMMCNNEEDCIEFVAKADKPKIHVAVTPYIGLQKYTSHDDLKEYGKPVLTYLVGVNAAVSCPRWINSLSLVVDLSVSKLSAKDTRRKSDYSSILLSGKFGGGYTFPRGAVRPFIGAGAVVCGFLSAKYKIGNTRLEPFGGAFPGYYVNLGLLIPVSKKWQHAIMIRAQLEGTRDTFARNSVFTGWSGVLGYSF</sequence>
<accession>A0A7J4XMQ1</accession>
<evidence type="ECO:0000313" key="1">
    <source>
        <dbReference type="EMBL" id="KAA3768643.1"/>
    </source>
</evidence>
<gene>
    <name evidence="1" type="ORF">F3F73_04900</name>
</gene>
<organism evidence="1 2">
    <name type="scientific">Bacteroides salyersiae</name>
    <dbReference type="NCBI Taxonomy" id="291644"/>
    <lineage>
        <taxon>Bacteria</taxon>
        <taxon>Pseudomonadati</taxon>
        <taxon>Bacteroidota</taxon>
        <taxon>Bacteroidia</taxon>
        <taxon>Bacteroidales</taxon>
        <taxon>Bacteroidaceae</taxon>
        <taxon>Bacteroides</taxon>
    </lineage>
</organism>
<dbReference type="EMBL" id="VWMK01000003">
    <property type="protein sequence ID" value="KAA3768643.1"/>
    <property type="molecule type" value="Genomic_DNA"/>
</dbReference>
<evidence type="ECO:0000313" key="2">
    <source>
        <dbReference type="Proteomes" id="UP000422221"/>
    </source>
</evidence>
<dbReference type="RefSeq" id="WP_007479184.1">
    <property type="nucleotide sequence ID" value="NZ_JADNPJ010000025.1"/>
</dbReference>
<proteinExistence type="predicted"/>
<dbReference type="AlphaFoldDB" id="A0A7J4XMQ1"/>
<name>A0A7J4XMQ1_9BACE</name>
<dbReference type="Proteomes" id="UP000422221">
    <property type="component" value="Unassembled WGS sequence"/>
</dbReference>
<protein>
    <submittedName>
        <fullName evidence="1">Uncharacterized protein</fullName>
    </submittedName>
</protein>
<reference evidence="1 2" key="1">
    <citation type="journal article" date="2019" name="Nat. Med.">
        <title>A library of human gut bacterial isolates paired with longitudinal multiomics data enables mechanistic microbiome research.</title>
        <authorList>
            <person name="Poyet M."/>
            <person name="Groussin M."/>
            <person name="Gibbons S.M."/>
            <person name="Avila-Pacheco J."/>
            <person name="Jiang X."/>
            <person name="Kearney S.M."/>
            <person name="Perrotta A.R."/>
            <person name="Berdy B."/>
            <person name="Zhao S."/>
            <person name="Lieberman T.D."/>
            <person name="Swanson P.K."/>
            <person name="Smith M."/>
            <person name="Roesemann S."/>
            <person name="Alexander J.E."/>
            <person name="Rich S.A."/>
            <person name="Livny J."/>
            <person name="Vlamakis H."/>
            <person name="Clish C."/>
            <person name="Bullock K."/>
            <person name="Deik A."/>
            <person name="Scott J."/>
            <person name="Pierce K.A."/>
            <person name="Xavier R.J."/>
            <person name="Alm E.J."/>
        </authorList>
    </citation>
    <scope>NUCLEOTIDE SEQUENCE [LARGE SCALE GENOMIC DNA]</scope>
    <source>
        <strain evidence="1 2">BIOML-A10</strain>
    </source>
</reference>
<comment type="caution">
    <text evidence="1">The sequence shown here is derived from an EMBL/GenBank/DDBJ whole genome shotgun (WGS) entry which is preliminary data.</text>
</comment>